<protein>
    <submittedName>
        <fullName evidence="1">Uncharacterized protein</fullName>
    </submittedName>
</protein>
<organism evidence="1">
    <name type="scientific">Leptospira borgpetersenii serovar Ballum</name>
    <dbReference type="NCBI Taxonomy" id="280505"/>
    <lineage>
        <taxon>Bacteria</taxon>
        <taxon>Pseudomonadati</taxon>
        <taxon>Spirochaetota</taxon>
        <taxon>Spirochaetia</taxon>
        <taxon>Leptospirales</taxon>
        <taxon>Leptospiraceae</taxon>
        <taxon>Leptospira</taxon>
    </lineage>
</organism>
<reference evidence="1 2" key="1">
    <citation type="journal article" date="2015" name="PLoS Negl. Trop. Dis.">
        <title>Distribution of Plasmids in Distinct Leptospira Pathogenic Species.</title>
        <authorList>
            <person name="Wang Y."/>
            <person name="Zhuang X."/>
            <person name="Zhong Y."/>
            <person name="Zhang C."/>
            <person name="Zhang Y."/>
            <person name="Zeng L."/>
            <person name="Zhu Y."/>
            <person name="He P."/>
            <person name="Dong K."/>
            <person name="Pal U."/>
            <person name="Guo X."/>
            <person name="Qin J."/>
        </authorList>
    </citation>
    <scope>NUCLEOTIDE SEQUENCE [LARGE SCALE GENOMIC DNA]</scope>
    <source>
        <strain evidence="1 2">56604</strain>
    </source>
</reference>
<dbReference type="AlphaFoldDB" id="A0A0S2IW92"/>
<name>A0A0S2IW92_LEPBO</name>
<evidence type="ECO:0000313" key="2">
    <source>
        <dbReference type="Proteomes" id="UP000058857"/>
    </source>
</evidence>
<evidence type="ECO:0000313" key="1">
    <source>
        <dbReference type="EMBL" id="ALO27757.1"/>
    </source>
</evidence>
<accession>A0A0S2IW92</accession>
<proteinExistence type="predicted"/>
<dbReference type="Proteomes" id="UP000058857">
    <property type="component" value="Chromosome 1"/>
</dbReference>
<gene>
    <name evidence="1" type="ORF">LBBP_03568</name>
</gene>
<sequence>MFKEYTKNRFTTRDFKSEFKADFLQNDLSMQEKTGAGQTLILILRNIKFGA</sequence>
<dbReference type="PATRIC" id="fig|280505.15.peg.3480"/>
<dbReference type="EMBL" id="CP012029">
    <property type="protein sequence ID" value="ALO27757.1"/>
    <property type="molecule type" value="Genomic_DNA"/>
</dbReference>